<feature type="region of interest" description="Disordered" evidence="5">
    <location>
        <begin position="684"/>
        <end position="705"/>
    </location>
</feature>
<dbReference type="SUPFAM" id="SSF56112">
    <property type="entry name" value="Protein kinase-like (PK-like)"/>
    <property type="match status" value="1"/>
</dbReference>
<keyword evidence="9" id="KW-1185">Reference proteome</keyword>
<dbReference type="InterPro" id="IPR008271">
    <property type="entry name" value="Ser/Thr_kinase_AS"/>
</dbReference>
<dbReference type="PANTHER" id="PTHR43289">
    <property type="entry name" value="MITOGEN-ACTIVATED PROTEIN KINASE KINASE KINASE 20-RELATED"/>
    <property type="match status" value="1"/>
</dbReference>
<dbReference type="GO" id="GO:0005524">
    <property type="term" value="F:ATP binding"/>
    <property type="evidence" value="ECO:0007669"/>
    <property type="project" value="UniProtKB-KW"/>
</dbReference>
<keyword evidence="3 8" id="KW-0418">Kinase</keyword>
<feature type="region of interest" description="Disordered" evidence="5">
    <location>
        <begin position="427"/>
        <end position="453"/>
    </location>
</feature>
<keyword evidence="4" id="KW-0067">ATP-binding</keyword>
<keyword evidence="2" id="KW-0547">Nucleotide-binding</keyword>
<dbReference type="EMBL" id="JAAXPG010000041">
    <property type="protein sequence ID" value="NKZ01689.1"/>
    <property type="molecule type" value="Genomic_DNA"/>
</dbReference>
<accession>A0A7X6MHG3</accession>
<dbReference type="RefSeq" id="WP_061082264.1">
    <property type="nucleotide sequence ID" value="NZ_JAAXPG010000041.1"/>
</dbReference>
<feature type="region of interest" description="Disordered" evidence="5">
    <location>
        <begin position="321"/>
        <end position="391"/>
    </location>
</feature>
<evidence type="ECO:0000256" key="1">
    <source>
        <dbReference type="ARBA" id="ARBA00022679"/>
    </source>
</evidence>
<dbReference type="InterPro" id="IPR011009">
    <property type="entry name" value="Kinase-like_dom_sf"/>
</dbReference>
<feature type="region of interest" description="Disordered" evidence="5">
    <location>
        <begin position="1"/>
        <end position="20"/>
    </location>
</feature>
<evidence type="ECO:0000256" key="6">
    <source>
        <dbReference type="SAM" id="Phobius"/>
    </source>
</evidence>
<dbReference type="PANTHER" id="PTHR43289:SF34">
    <property type="entry name" value="SERINE_THREONINE-PROTEIN KINASE YBDM-RELATED"/>
    <property type="match status" value="1"/>
</dbReference>
<protein>
    <submittedName>
        <fullName evidence="8">Serine/threonine protein kinase</fullName>
    </submittedName>
</protein>
<evidence type="ECO:0000256" key="5">
    <source>
        <dbReference type="SAM" id="MobiDB-lite"/>
    </source>
</evidence>
<keyword evidence="1" id="KW-0808">Transferase</keyword>
<dbReference type="GO" id="GO:0004674">
    <property type="term" value="F:protein serine/threonine kinase activity"/>
    <property type="evidence" value="ECO:0007669"/>
    <property type="project" value="UniProtKB-KW"/>
</dbReference>
<gene>
    <name evidence="8" type="ORF">HGB44_29065</name>
</gene>
<keyword evidence="8" id="KW-0723">Serine/threonine-protein kinase</keyword>
<keyword evidence="6" id="KW-0472">Membrane</keyword>
<feature type="compositionally biased region" description="Gly residues" evidence="5">
    <location>
        <begin position="339"/>
        <end position="384"/>
    </location>
</feature>
<evidence type="ECO:0000256" key="4">
    <source>
        <dbReference type="ARBA" id="ARBA00022840"/>
    </source>
</evidence>
<dbReference type="Proteomes" id="UP000553209">
    <property type="component" value="Unassembled WGS sequence"/>
</dbReference>
<dbReference type="InterPro" id="IPR000719">
    <property type="entry name" value="Prot_kinase_dom"/>
</dbReference>
<keyword evidence="6" id="KW-0812">Transmembrane</keyword>
<feature type="domain" description="Protein kinase" evidence="7">
    <location>
        <begin position="27"/>
        <end position="271"/>
    </location>
</feature>
<sequence length="705" mass="71270">MAPNPPASLPAHVRPLTGGDPAEIGGHRLIGRLGGSTMGVVYAAVAPDGGAVALRVAHAEWVPAADPDRRITLLRRAVGVCAVGVNASGTFHGRPWTSVQYLPGPDLARRVREDGPVPEPALLVLAAGTAEALTSVHAAGVPHGDVKPGNVVLTPEGPRLVDHGIARRIDDADSLTTAGSVGWLAPERYAGARPDTASDVFSWACLVVLAATGHAPFGTDAAPPEAARRAREDTVDLADVPDGLRPLLARALSADPGRRPPAEEAYLECLLLAGVEDSATPDVWADRLRALVRAHWPSVDADRDQSAAWISSALDMAEREAGTAGSAAAPRWSLRARGRGSGGRATGAGAARDGGTGEHGTGAGATGGQAAGGRGIGGGATGGRSRGRRRTGARRGLPVLLVAAAVLLAVSVGGGYLLLNALSGGSDTTTADSGSGSEQAAGGNPPTGPLSGAELVSASLDTLLAADSFELTLLTHAGNGGGYGQPLPTGTDPTLFDRVLYQAGPPEALRWTSTVSGARTSDLLMVEGDLLRAENSAWNGVPTWYGAEPGLAEEVFTPAEVVAPLVRAAEEGTVTAEEEVVLAAPPPAQDAFGHLGGEAPDGVPAIRVEGTFPAAGGPGEADTSFVLVATEDGVPLGFATEGADGGVLNGRPVPEEVPASFLDPAAPEPELWYTRYTFVELDGAPDLGLPEPGQVQPAAPAPIGD</sequence>
<keyword evidence="6" id="KW-1133">Transmembrane helix</keyword>
<organism evidence="8 9">
    <name type="scientific">Nocardiopsis alborubida</name>
    <dbReference type="NCBI Taxonomy" id="146802"/>
    <lineage>
        <taxon>Bacteria</taxon>
        <taxon>Bacillati</taxon>
        <taxon>Actinomycetota</taxon>
        <taxon>Actinomycetes</taxon>
        <taxon>Streptosporangiales</taxon>
        <taxon>Nocardiopsidaceae</taxon>
        <taxon>Nocardiopsis</taxon>
    </lineage>
</organism>
<name>A0A7X6MHG3_9ACTN</name>
<dbReference type="Gene3D" id="1.10.510.10">
    <property type="entry name" value="Transferase(Phosphotransferase) domain 1"/>
    <property type="match status" value="1"/>
</dbReference>
<dbReference type="PROSITE" id="PS50011">
    <property type="entry name" value="PROTEIN_KINASE_DOM"/>
    <property type="match status" value="1"/>
</dbReference>
<evidence type="ECO:0000313" key="9">
    <source>
        <dbReference type="Proteomes" id="UP000553209"/>
    </source>
</evidence>
<reference evidence="8 9" key="1">
    <citation type="submission" date="2020-04" db="EMBL/GenBank/DDBJ databases">
        <title>MicrobeNet Type strains.</title>
        <authorList>
            <person name="Nicholson A.C."/>
        </authorList>
    </citation>
    <scope>NUCLEOTIDE SEQUENCE [LARGE SCALE GENOMIC DNA]</scope>
    <source>
        <strain evidence="8 9">ATCC 23612</strain>
    </source>
</reference>
<proteinExistence type="predicted"/>
<dbReference type="SMART" id="SM00220">
    <property type="entry name" value="S_TKc"/>
    <property type="match status" value="1"/>
</dbReference>
<dbReference type="Pfam" id="PF00069">
    <property type="entry name" value="Pkinase"/>
    <property type="match status" value="1"/>
</dbReference>
<feature type="compositionally biased region" description="Low complexity" evidence="5">
    <location>
        <begin position="427"/>
        <end position="437"/>
    </location>
</feature>
<evidence type="ECO:0000256" key="3">
    <source>
        <dbReference type="ARBA" id="ARBA00022777"/>
    </source>
</evidence>
<evidence type="ECO:0000259" key="7">
    <source>
        <dbReference type="PROSITE" id="PS50011"/>
    </source>
</evidence>
<dbReference type="PROSITE" id="PS00108">
    <property type="entry name" value="PROTEIN_KINASE_ST"/>
    <property type="match status" value="1"/>
</dbReference>
<evidence type="ECO:0000313" key="8">
    <source>
        <dbReference type="EMBL" id="NKZ01689.1"/>
    </source>
</evidence>
<dbReference type="CDD" id="cd14014">
    <property type="entry name" value="STKc_PknB_like"/>
    <property type="match status" value="1"/>
</dbReference>
<evidence type="ECO:0000256" key="2">
    <source>
        <dbReference type="ARBA" id="ARBA00022741"/>
    </source>
</evidence>
<feature type="transmembrane region" description="Helical" evidence="6">
    <location>
        <begin position="396"/>
        <end position="419"/>
    </location>
</feature>
<dbReference type="AlphaFoldDB" id="A0A7X6MHG3"/>
<comment type="caution">
    <text evidence="8">The sequence shown here is derived from an EMBL/GenBank/DDBJ whole genome shotgun (WGS) entry which is preliminary data.</text>
</comment>